<dbReference type="Gene3D" id="1.20.1280.50">
    <property type="match status" value="1"/>
</dbReference>
<evidence type="ECO:0000259" key="2">
    <source>
        <dbReference type="PROSITE" id="PS50181"/>
    </source>
</evidence>
<keyword evidence="4" id="KW-1185">Reference proteome</keyword>
<feature type="compositionally biased region" description="Low complexity" evidence="1">
    <location>
        <begin position="15"/>
        <end position="30"/>
    </location>
</feature>
<gene>
    <name evidence="3" type="ORF">V5O48_006560</name>
</gene>
<dbReference type="Proteomes" id="UP001465976">
    <property type="component" value="Unassembled WGS sequence"/>
</dbReference>
<accession>A0ABR3FJK1</accession>
<dbReference type="Pfam" id="PF12937">
    <property type="entry name" value="F-box-like"/>
    <property type="match status" value="1"/>
</dbReference>
<proteinExistence type="predicted"/>
<feature type="domain" description="F-box" evidence="2">
    <location>
        <begin position="62"/>
        <end position="111"/>
    </location>
</feature>
<organism evidence="3 4">
    <name type="scientific">Marasmius crinis-equi</name>
    <dbReference type="NCBI Taxonomy" id="585013"/>
    <lineage>
        <taxon>Eukaryota</taxon>
        <taxon>Fungi</taxon>
        <taxon>Dikarya</taxon>
        <taxon>Basidiomycota</taxon>
        <taxon>Agaricomycotina</taxon>
        <taxon>Agaricomycetes</taxon>
        <taxon>Agaricomycetidae</taxon>
        <taxon>Agaricales</taxon>
        <taxon>Marasmiineae</taxon>
        <taxon>Marasmiaceae</taxon>
        <taxon>Marasmius</taxon>
    </lineage>
</organism>
<dbReference type="InterPro" id="IPR036047">
    <property type="entry name" value="F-box-like_dom_sf"/>
</dbReference>
<evidence type="ECO:0000256" key="1">
    <source>
        <dbReference type="SAM" id="MobiDB-lite"/>
    </source>
</evidence>
<feature type="compositionally biased region" description="Basic residues" evidence="1">
    <location>
        <begin position="1"/>
        <end position="12"/>
    </location>
</feature>
<feature type="region of interest" description="Disordered" evidence="1">
    <location>
        <begin position="1"/>
        <end position="46"/>
    </location>
</feature>
<name>A0ABR3FJK1_9AGAR</name>
<protein>
    <recommendedName>
        <fullName evidence="2">F-box domain-containing protein</fullName>
    </recommendedName>
</protein>
<dbReference type="SMART" id="SM00256">
    <property type="entry name" value="FBOX"/>
    <property type="match status" value="1"/>
</dbReference>
<dbReference type="InterPro" id="IPR001810">
    <property type="entry name" value="F-box_dom"/>
</dbReference>
<evidence type="ECO:0000313" key="3">
    <source>
        <dbReference type="EMBL" id="KAL0575420.1"/>
    </source>
</evidence>
<dbReference type="SUPFAM" id="SSF81383">
    <property type="entry name" value="F-box domain"/>
    <property type="match status" value="1"/>
</dbReference>
<sequence length="608" mass="70087">MFATPRRSRRGRNGTGTTRSPKALPSSTYPFPQPSTPPKTPKKKFLSGKPGFTTVFLRNTLAAGDIQVPHDVLLQIFEFLPIEDLFNILRVCKQFADTLSGQHAGSLWRKALDRSGCPPIPHYVKPFDFAVFLFRIYLRCQICKAQRGVILENECVLLRLLCRGCLNRHFKTATELEKEACVSIDPQMLELVPSIATDNGPERYSIDHFLEVDAARRNGKASRILRRKCIYVLEFAETCRHWITHWNEEKASKLIESRLHEIKARLLHQGLNDYDFDAIKNHTLVAIAAPPPQNQEWDGFIFPELVPPIVDARNRRMFEHRPQDIKMATRIQCLQMCHLILRECVEPQLRRTFPDLRTVARFEICRDKIVLPDTIEVGAESFDEGDILREIQSWLQRQRSSLADLCLSFGLGDLVAVASSLSPAPSFTDIKWPLQERFLELALAQFTCRQCERYCPTYRTALVHLNNPLMCTPNHVTDGCNFSFFPSKTTVYLLHISGLPMTTTADRLDDLDMFWRCLNCPLNRPYIGDWRGCATHERAHSTARPKFERASRQTAMRSGCYFRDAWECAHCNPSLAFRVHAREELEAHVRKTHQVRRPKVPDDLFWRE</sequence>
<evidence type="ECO:0000313" key="4">
    <source>
        <dbReference type="Proteomes" id="UP001465976"/>
    </source>
</evidence>
<comment type="caution">
    <text evidence="3">The sequence shown here is derived from an EMBL/GenBank/DDBJ whole genome shotgun (WGS) entry which is preliminary data.</text>
</comment>
<dbReference type="EMBL" id="JBAHYK010000306">
    <property type="protein sequence ID" value="KAL0575420.1"/>
    <property type="molecule type" value="Genomic_DNA"/>
</dbReference>
<reference evidence="3 4" key="1">
    <citation type="submission" date="2024-02" db="EMBL/GenBank/DDBJ databases">
        <title>A draft genome for the cacao thread blight pathogen Marasmius crinis-equi.</title>
        <authorList>
            <person name="Cohen S.P."/>
            <person name="Baruah I.K."/>
            <person name="Amoako-Attah I."/>
            <person name="Bukari Y."/>
            <person name="Meinhardt L.W."/>
            <person name="Bailey B.A."/>
        </authorList>
    </citation>
    <scope>NUCLEOTIDE SEQUENCE [LARGE SCALE GENOMIC DNA]</scope>
    <source>
        <strain evidence="3 4">GH-76</strain>
    </source>
</reference>
<dbReference type="PROSITE" id="PS50181">
    <property type="entry name" value="FBOX"/>
    <property type="match status" value="1"/>
</dbReference>